<keyword evidence="10 11" id="KW-0998">Cell outer membrane</keyword>
<evidence type="ECO:0000256" key="5">
    <source>
        <dbReference type="ARBA" id="ARBA00022692"/>
    </source>
</evidence>
<comment type="subcellular location">
    <subcellularLocation>
        <location evidence="1 11">Cell outer membrane</location>
        <topology evidence="1 11">Multi-pass membrane protein</topology>
    </subcellularLocation>
</comment>
<comment type="similarity">
    <text evidence="11 12">Belongs to the TonB-dependent receptor family.</text>
</comment>
<dbReference type="RefSeq" id="WP_182998715.1">
    <property type="nucleotide sequence ID" value="NZ_JABEQJ010000026.1"/>
</dbReference>
<dbReference type="Gene3D" id="2.40.170.20">
    <property type="entry name" value="TonB-dependent receptor, beta-barrel domain"/>
    <property type="match status" value="1"/>
</dbReference>
<evidence type="ECO:0000256" key="8">
    <source>
        <dbReference type="ARBA" id="ARBA00023077"/>
    </source>
</evidence>
<gene>
    <name evidence="17" type="ORF">HLH48_17245</name>
</gene>
<dbReference type="Pfam" id="PF00593">
    <property type="entry name" value="TonB_dep_Rec_b-barrel"/>
    <property type="match status" value="1"/>
</dbReference>
<dbReference type="PANTHER" id="PTHR32552">
    <property type="entry name" value="FERRICHROME IRON RECEPTOR-RELATED"/>
    <property type="match status" value="1"/>
</dbReference>
<keyword evidence="7" id="KW-0406">Ion transport</keyword>
<evidence type="ECO:0000259" key="16">
    <source>
        <dbReference type="Pfam" id="PF07715"/>
    </source>
</evidence>
<feature type="signal peptide" evidence="14">
    <location>
        <begin position="1"/>
        <end position="35"/>
    </location>
</feature>
<dbReference type="InterPro" id="IPR012910">
    <property type="entry name" value="Plug_dom"/>
</dbReference>
<dbReference type="PROSITE" id="PS52016">
    <property type="entry name" value="TONB_DEPENDENT_REC_3"/>
    <property type="match status" value="1"/>
</dbReference>
<keyword evidence="4" id="KW-0410">Iron transport</keyword>
<dbReference type="EMBL" id="JABEQJ010000026">
    <property type="protein sequence ID" value="MBB2161888.1"/>
    <property type="molecule type" value="Genomic_DNA"/>
</dbReference>
<feature type="chain" id="PRO_5030659033" evidence="14">
    <location>
        <begin position="36"/>
        <end position="725"/>
    </location>
</feature>
<keyword evidence="17" id="KW-0675">Receptor</keyword>
<dbReference type="PANTHER" id="PTHR32552:SF81">
    <property type="entry name" value="TONB-DEPENDENT OUTER MEMBRANE RECEPTOR"/>
    <property type="match status" value="1"/>
</dbReference>
<dbReference type="GO" id="GO:0006826">
    <property type="term" value="P:iron ion transport"/>
    <property type="evidence" value="ECO:0007669"/>
    <property type="project" value="UniProtKB-KW"/>
</dbReference>
<evidence type="ECO:0000256" key="10">
    <source>
        <dbReference type="ARBA" id="ARBA00023237"/>
    </source>
</evidence>
<accession>A0A7W4IFH1</accession>
<dbReference type="InterPro" id="IPR039426">
    <property type="entry name" value="TonB-dep_rcpt-like"/>
</dbReference>
<evidence type="ECO:0000256" key="3">
    <source>
        <dbReference type="ARBA" id="ARBA00022452"/>
    </source>
</evidence>
<reference evidence="17 18" key="1">
    <citation type="submission" date="2020-04" db="EMBL/GenBank/DDBJ databases">
        <title>Description of novel Gluconacetobacter.</title>
        <authorList>
            <person name="Sombolestani A."/>
        </authorList>
    </citation>
    <scope>NUCLEOTIDE SEQUENCE [LARGE SCALE GENOMIC DNA]</scope>
    <source>
        <strain evidence="17 18">LMG 19747</strain>
    </source>
</reference>
<evidence type="ECO:0000256" key="12">
    <source>
        <dbReference type="RuleBase" id="RU003357"/>
    </source>
</evidence>
<evidence type="ECO:0000256" key="2">
    <source>
        <dbReference type="ARBA" id="ARBA00022448"/>
    </source>
</evidence>
<evidence type="ECO:0000256" key="13">
    <source>
        <dbReference type="SAM" id="MobiDB-lite"/>
    </source>
</evidence>
<proteinExistence type="inferred from homology"/>
<keyword evidence="14" id="KW-0732">Signal</keyword>
<evidence type="ECO:0000256" key="6">
    <source>
        <dbReference type="ARBA" id="ARBA00023004"/>
    </source>
</evidence>
<evidence type="ECO:0000256" key="11">
    <source>
        <dbReference type="PROSITE-ProRule" id="PRU01360"/>
    </source>
</evidence>
<evidence type="ECO:0000313" key="18">
    <source>
        <dbReference type="Proteomes" id="UP000589085"/>
    </source>
</evidence>
<evidence type="ECO:0000256" key="14">
    <source>
        <dbReference type="SAM" id="SignalP"/>
    </source>
</evidence>
<evidence type="ECO:0000256" key="9">
    <source>
        <dbReference type="ARBA" id="ARBA00023136"/>
    </source>
</evidence>
<protein>
    <submittedName>
        <fullName evidence="17">TonB-dependent receptor</fullName>
    </submittedName>
</protein>
<dbReference type="Pfam" id="PF07715">
    <property type="entry name" value="Plug"/>
    <property type="match status" value="1"/>
</dbReference>
<evidence type="ECO:0000256" key="7">
    <source>
        <dbReference type="ARBA" id="ARBA00023065"/>
    </source>
</evidence>
<keyword evidence="3 11" id="KW-1134">Transmembrane beta strand</keyword>
<organism evidence="17 18">
    <name type="scientific">Gluconacetobacter sacchari</name>
    <dbReference type="NCBI Taxonomy" id="92759"/>
    <lineage>
        <taxon>Bacteria</taxon>
        <taxon>Pseudomonadati</taxon>
        <taxon>Pseudomonadota</taxon>
        <taxon>Alphaproteobacteria</taxon>
        <taxon>Acetobacterales</taxon>
        <taxon>Acetobacteraceae</taxon>
        <taxon>Gluconacetobacter</taxon>
    </lineage>
</organism>
<dbReference type="AlphaFoldDB" id="A0A7W4IFH1"/>
<evidence type="ECO:0000256" key="1">
    <source>
        <dbReference type="ARBA" id="ARBA00004571"/>
    </source>
</evidence>
<dbReference type="InterPro" id="IPR036942">
    <property type="entry name" value="Beta-barrel_TonB_sf"/>
</dbReference>
<evidence type="ECO:0000259" key="15">
    <source>
        <dbReference type="Pfam" id="PF00593"/>
    </source>
</evidence>
<keyword evidence="2 11" id="KW-0813">Transport</keyword>
<dbReference type="GO" id="GO:0009279">
    <property type="term" value="C:cell outer membrane"/>
    <property type="evidence" value="ECO:0007669"/>
    <property type="project" value="UniProtKB-SubCell"/>
</dbReference>
<dbReference type="SUPFAM" id="SSF56935">
    <property type="entry name" value="Porins"/>
    <property type="match status" value="1"/>
</dbReference>
<keyword evidence="5 11" id="KW-0812">Transmembrane</keyword>
<feature type="region of interest" description="Disordered" evidence="13">
    <location>
        <begin position="34"/>
        <end position="58"/>
    </location>
</feature>
<evidence type="ECO:0000256" key="4">
    <source>
        <dbReference type="ARBA" id="ARBA00022496"/>
    </source>
</evidence>
<dbReference type="InterPro" id="IPR000531">
    <property type="entry name" value="Beta-barrel_TonB"/>
</dbReference>
<dbReference type="Proteomes" id="UP000589085">
    <property type="component" value="Unassembled WGS sequence"/>
</dbReference>
<name>A0A7W4IFH1_9PROT</name>
<evidence type="ECO:0000313" key="17">
    <source>
        <dbReference type="EMBL" id="MBB2161888.1"/>
    </source>
</evidence>
<sequence>MPRRRRFSPTPSARHPLSALLVLAVFARQSDPALADTSTAQGPAVPIQTRPEEQAGRPARLETIVVTARKTREALQNVPESITVVRPAAIEALRLEPVEAIARNAPNTLWTNWGSAASFLSIRGVSSLGTPLNNNDGTVSFNIDGVPGSMLSLNNPLLDVKQAEVLRGPQGTLWGANSLGGTINVTTNQPDGTRDIHVTAEGGSNGYGMGEAVAGGRIVPGELDGRLAIRFSGYGGDVASLHTPQLNARNIQAFRGGFRFIARDGTTATLTANYSHDGDDAPFFLLRSARNFPISGSLTKPNAEIQQGGATLTVQHRSDRFNLTSLTAFQHNVSNVYVDRTDQIVDEKLGLPSFLITSSPGFTDDTENIYSQELRLNSLEGAPLRWVLGTSAIYTDADRDFSSAANVVPMTAISHLRTLNYGLFGDTTVNLSERWAISLGGRFSYDKIWATDSNSAHLASLAGRSTTDQPYPTGRVALAYKWSSDVTSYVSAARGHSSRIYPLYAMPVNGALSSPYPAGTGWTYEAGTKMNLLSGRADMEVSAFYNSIHDGVLTYLNPSTVQFMTSYQNYHTEGFEAQGRVMLVTDLILDGGVGYTRATLGRGSSGASFKGNDVPNVPDWTANIGLHYTAQATRLGLSGTIPVGITYQYVGARTADVENSFGLHPYGLVNVNIGWQNRGGDLKIYAFARNLLDTRYEVYGASLDNQATVMVGTGRIAGGGISKSF</sequence>
<keyword evidence="8 12" id="KW-0798">TonB box</keyword>
<feature type="domain" description="TonB-dependent receptor-like beta-barrel" evidence="15">
    <location>
        <begin position="260"/>
        <end position="691"/>
    </location>
</feature>
<feature type="domain" description="TonB-dependent receptor plug" evidence="16">
    <location>
        <begin position="75"/>
        <end position="182"/>
    </location>
</feature>
<comment type="caution">
    <text evidence="17">The sequence shown here is derived from an EMBL/GenBank/DDBJ whole genome shotgun (WGS) entry which is preliminary data.</text>
</comment>
<keyword evidence="9 11" id="KW-0472">Membrane</keyword>
<keyword evidence="6" id="KW-0408">Iron</keyword>